<dbReference type="PROSITE" id="PS00211">
    <property type="entry name" value="ABC_TRANSPORTER_1"/>
    <property type="match status" value="1"/>
</dbReference>
<evidence type="ECO:0000256" key="2">
    <source>
        <dbReference type="ARBA" id="ARBA00022741"/>
    </source>
</evidence>
<dbReference type="AlphaFoldDB" id="A0A845R3G5"/>
<evidence type="ECO:0000313" key="6">
    <source>
        <dbReference type="Proteomes" id="UP000467132"/>
    </source>
</evidence>
<feature type="domain" description="ABC transporter" evidence="4">
    <location>
        <begin position="8"/>
        <end position="240"/>
    </location>
</feature>
<reference evidence="5 6" key="1">
    <citation type="submission" date="2018-08" db="EMBL/GenBank/DDBJ databases">
        <title>Murine metabolic-syndrome-specific gut microbial biobank.</title>
        <authorList>
            <person name="Liu C."/>
        </authorList>
    </citation>
    <scope>NUCLEOTIDE SEQUENCE [LARGE SCALE GENOMIC DNA]</scope>
    <source>
        <strain evidence="5 6">583</strain>
    </source>
</reference>
<name>A0A845R3G5_9CLOT</name>
<dbReference type="GO" id="GO:0005524">
    <property type="term" value="F:ATP binding"/>
    <property type="evidence" value="ECO:0007669"/>
    <property type="project" value="UniProtKB-KW"/>
</dbReference>
<dbReference type="OrthoDB" id="9801958at2"/>
<dbReference type="PANTHER" id="PTHR42788:SF13">
    <property type="entry name" value="ALIPHATIC SULFONATES IMPORT ATP-BINDING PROTEIN SSUB"/>
    <property type="match status" value="1"/>
</dbReference>
<dbReference type="Gene3D" id="3.40.50.300">
    <property type="entry name" value="P-loop containing nucleotide triphosphate hydrolases"/>
    <property type="match status" value="1"/>
</dbReference>
<keyword evidence="1" id="KW-0813">Transport</keyword>
<dbReference type="Pfam" id="PF00005">
    <property type="entry name" value="ABC_tran"/>
    <property type="match status" value="1"/>
</dbReference>
<dbReference type="GO" id="GO:0016887">
    <property type="term" value="F:ATP hydrolysis activity"/>
    <property type="evidence" value="ECO:0007669"/>
    <property type="project" value="InterPro"/>
</dbReference>
<dbReference type="EMBL" id="QXXA01000010">
    <property type="protein sequence ID" value="NBI07073.1"/>
    <property type="molecule type" value="Genomic_DNA"/>
</dbReference>
<sequence length="256" mass="29638">MEIKNKIIEVNNLKKTFITEKQNRIEALKEINLDIGEQEFVCLIGPSGSGKSTLLRLMEGLIFPTEGIVKVKNKIVTGPLPEAGMVFQEYSLMPWRNIIDNVSFGLEIRNIPKIRRYARAEELLEKFGLSEFLQSYPYELSGGMQQRAAIARAIAASPDILFMDEPFGALDAYTRLQMQKDLIDFWLEEKRTVVFVTHSIEESIFLGTKIILMSPRPGQIDKEYDINLPYPRNRFNKKFQEYFEDIMERMNEISKN</sequence>
<dbReference type="Proteomes" id="UP000467132">
    <property type="component" value="Unassembled WGS sequence"/>
</dbReference>
<dbReference type="PANTHER" id="PTHR42788">
    <property type="entry name" value="TAURINE IMPORT ATP-BINDING PROTEIN-RELATED"/>
    <property type="match status" value="1"/>
</dbReference>
<dbReference type="InterPro" id="IPR003593">
    <property type="entry name" value="AAA+_ATPase"/>
</dbReference>
<dbReference type="CDD" id="cd03293">
    <property type="entry name" value="ABC_NrtD_SsuB_transporters"/>
    <property type="match status" value="1"/>
</dbReference>
<evidence type="ECO:0000256" key="1">
    <source>
        <dbReference type="ARBA" id="ARBA00022448"/>
    </source>
</evidence>
<dbReference type="RefSeq" id="WP_160197546.1">
    <property type="nucleotide sequence ID" value="NZ_QXXA01000010.1"/>
</dbReference>
<evidence type="ECO:0000259" key="4">
    <source>
        <dbReference type="PROSITE" id="PS50893"/>
    </source>
</evidence>
<keyword evidence="3 5" id="KW-0067">ATP-binding</keyword>
<gene>
    <name evidence="5" type="ORF">D3Z33_09430</name>
</gene>
<evidence type="ECO:0000256" key="3">
    <source>
        <dbReference type="ARBA" id="ARBA00022840"/>
    </source>
</evidence>
<accession>A0A845R3G5</accession>
<keyword evidence="2" id="KW-0547">Nucleotide-binding</keyword>
<dbReference type="InterPro" id="IPR027417">
    <property type="entry name" value="P-loop_NTPase"/>
</dbReference>
<comment type="caution">
    <text evidence="5">The sequence shown here is derived from an EMBL/GenBank/DDBJ whole genome shotgun (WGS) entry which is preliminary data.</text>
</comment>
<organism evidence="5 6">
    <name type="scientific">Senegalia massiliensis</name>
    <dbReference type="NCBI Taxonomy" id="1720316"/>
    <lineage>
        <taxon>Bacteria</taxon>
        <taxon>Bacillati</taxon>
        <taxon>Bacillota</taxon>
        <taxon>Clostridia</taxon>
        <taxon>Eubacteriales</taxon>
        <taxon>Clostridiaceae</taxon>
        <taxon>Senegalia</taxon>
    </lineage>
</organism>
<dbReference type="InterPro" id="IPR003439">
    <property type="entry name" value="ABC_transporter-like_ATP-bd"/>
</dbReference>
<keyword evidence="6" id="KW-1185">Reference proteome</keyword>
<protein>
    <submittedName>
        <fullName evidence="5">ABC transporter ATP-binding protein</fullName>
    </submittedName>
</protein>
<dbReference type="SMART" id="SM00382">
    <property type="entry name" value="AAA"/>
    <property type="match status" value="1"/>
</dbReference>
<evidence type="ECO:0000313" key="5">
    <source>
        <dbReference type="EMBL" id="NBI07073.1"/>
    </source>
</evidence>
<dbReference type="InterPro" id="IPR017871">
    <property type="entry name" value="ABC_transporter-like_CS"/>
</dbReference>
<dbReference type="PROSITE" id="PS50893">
    <property type="entry name" value="ABC_TRANSPORTER_2"/>
    <property type="match status" value="1"/>
</dbReference>
<dbReference type="InterPro" id="IPR050166">
    <property type="entry name" value="ABC_transporter_ATP-bind"/>
</dbReference>
<dbReference type="SUPFAM" id="SSF52540">
    <property type="entry name" value="P-loop containing nucleoside triphosphate hydrolases"/>
    <property type="match status" value="1"/>
</dbReference>
<proteinExistence type="predicted"/>